<evidence type="ECO:0000313" key="2">
    <source>
        <dbReference type="Proteomes" id="UP001201980"/>
    </source>
</evidence>
<gene>
    <name evidence="1" type="ORF">MKZ38_003769</name>
</gene>
<dbReference type="Proteomes" id="UP001201980">
    <property type="component" value="Unassembled WGS sequence"/>
</dbReference>
<proteinExistence type="predicted"/>
<reference evidence="1" key="1">
    <citation type="submission" date="2022-07" db="EMBL/GenBank/DDBJ databases">
        <title>Draft genome sequence of Zalerion maritima ATCC 34329, a (micro)plastics degrading marine fungus.</title>
        <authorList>
            <person name="Paco A."/>
            <person name="Goncalves M.F.M."/>
            <person name="Rocha-Santos T.A.P."/>
            <person name="Alves A."/>
        </authorList>
    </citation>
    <scope>NUCLEOTIDE SEQUENCE</scope>
    <source>
        <strain evidence="1">ATCC 34329</strain>
    </source>
</reference>
<dbReference type="AlphaFoldDB" id="A0AAD5RN28"/>
<comment type="caution">
    <text evidence="1">The sequence shown here is derived from an EMBL/GenBank/DDBJ whole genome shotgun (WGS) entry which is preliminary data.</text>
</comment>
<dbReference type="EMBL" id="JAKWBI020000221">
    <property type="protein sequence ID" value="KAJ2898656.1"/>
    <property type="molecule type" value="Genomic_DNA"/>
</dbReference>
<evidence type="ECO:0000313" key="1">
    <source>
        <dbReference type="EMBL" id="KAJ2898656.1"/>
    </source>
</evidence>
<protein>
    <submittedName>
        <fullName evidence="1">Uncharacterized protein</fullName>
    </submittedName>
</protein>
<accession>A0AAD5RN28</accession>
<sequence length="188" mass="20160">MVKIESGNIAIAVRLGGIALARSFGRTELRQTGSRGAYYCMCSARQMHDQATDAICGAAVVSPSENFSAHSMHHRHMAGFPAIDFSKGRPAAASPLPSHCGELRHFVTMLVTTGLNQTGRPAAVVSTAWANGTNMTGPNWMEYISSDEFRDGMDFTKSTSHVKATYATPARAAGIPPTAYNPCCRQFC</sequence>
<name>A0AAD5RN28_9PEZI</name>
<keyword evidence="2" id="KW-1185">Reference proteome</keyword>
<organism evidence="1 2">
    <name type="scientific">Zalerion maritima</name>
    <dbReference type="NCBI Taxonomy" id="339359"/>
    <lineage>
        <taxon>Eukaryota</taxon>
        <taxon>Fungi</taxon>
        <taxon>Dikarya</taxon>
        <taxon>Ascomycota</taxon>
        <taxon>Pezizomycotina</taxon>
        <taxon>Sordariomycetes</taxon>
        <taxon>Lulworthiomycetidae</taxon>
        <taxon>Lulworthiales</taxon>
        <taxon>Lulworthiaceae</taxon>
        <taxon>Zalerion</taxon>
    </lineage>
</organism>